<sequence length="108" mass="11842">MATKSFSDGLAKSLGIGATIVGLYMMVMFSLLPLGIFSQLLDLKHYLGLKFSLAAVFSLITFTYYVKYVKRLKLPPIVWGFGTMISIIMSGVLFVVVVDIVLKIAGLE</sequence>
<feature type="transmembrane region" description="Helical" evidence="1">
    <location>
        <begin position="46"/>
        <end position="65"/>
    </location>
</feature>
<dbReference type="AlphaFoldDB" id="A0A420W715"/>
<feature type="transmembrane region" description="Helical" evidence="1">
    <location>
        <begin position="14"/>
        <end position="34"/>
    </location>
</feature>
<keyword evidence="1" id="KW-0812">Transmembrane</keyword>
<dbReference type="Proteomes" id="UP000280881">
    <property type="component" value="Unassembled WGS sequence"/>
</dbReference>
<dbReference type="RefSeq" id="WP_121171243.1">
    <property type="nucleotide sequence ID" value="NZ_RBIE01000002.1"/>
</dbReference>
<keyword evidence="1" id="KW-1133">Transmembrane helix</keyword>
<name>A0A420W715_9BACT</name>
<reference evidence="2 3" key="1">
    <citation type="submission" date="2018-10" db="EMBL/GenBank/DDBJ databases">
        <title>Genomic Encyclopedia of Type Strains, Phase IV (KMG-IV): sequencing the most valuable type-strain genomes for metagenomic binning, comparative biology and taxonomic classification.</title>
        <authorList>
            <person name="Goeker M."/>
        </authorList>
    </citation>
    <scope>NUCLEOTIDE SEQUENCE [LARGE SCALE GENOMIC DNA]</scope>
    <source>
        <strain evidence="2 3">DSM 15521</strain>
    </source>
</reference>
<keyword evidence="1" id="KW-0472">Membrane</keyword>
<accession>A0A420W715</accession>
<keyword evidence="3" id="KW-1185">Reference proteome</keyword>
<dbReference type="OrthoDB" id="14953at2"/>
<dbReference type="EMBL" id="RBIE01000002">
    <property type="protein sequence ID" value="RKQ61844.1"/>
    <property type="molecule type" value="Genomic_DNA"/>
</dbReference>
<comment type="caution">
    <text evidence="2">The sequence shown here is derived from an EMBL/GenBank/DDBJ whole genome shotgun (WGS) entry which is preliminary data.</text>
</comment>
<organism evidence="2 3">
    <name type="scientific">Thermovibrio guaymasensis</name>
    <dbReference type="NCBI Taxonomy" id="240167"/>
    <lineage>
        <taxon>Bacteria</taxon>
        <taxon>Pseudomonadati</taxon>
        <taxon>Aquificota</taxon>
        <taxon>Aquificia</taxon>
        <taxon>Desulfurobacteriales</taxon>
        <taxon>Desulfurobacteriaceae</taxon>
        <taxon>Thermovibrio</taxon>
    </lineage>
</organism>
<evidence type="ECO:0000256" key="1">
    <source>
        <dbReference type="SAM" id="Phobius"/>
    </source>
</evidence>
<evidence type="ECO:0000313" key="3">
    <source>
        <dbReference type="Proteomes" id="UP000280881"/>
    </source>
</evidence>
<feature type="transmembrane region" description="Helical" evidence="1">
    <location>
        <begin position="77"/>
        <end position="102"/>
    </location>
</feature>
<evidence type="ECO:0000313" key="2">
    <source>
        <dbReference type="EMBL" id="RKQ61844.1"/>
    </source>
</evidence>
<proteinExistence type="predicted"/>
<protein>
    <submittedName>
        <fullName evidence="2">Uncharacterized protein</fullName>
    </submittedName>
</protein>
<gene>
    <name evidence="2" type="ORF">C7457_1296</name>
</gene>